<feature type="domain" description="Metallo-beta-lactamase" evidence="1">
    <location>
        <begin position="42"/>
        <end position="240"/>
    </location>
</feature>
<evidence type="ECO:0000259" key="1">
    <source>
        <dbReference type="Pfam" id="PF12706"/>
    </source>
</evidence>
<name>A0A1M4YTI5_LOKAT</name>
<dbReference type="STRING" id="366533.SAMN05444339_103243"/>
<dbReference type="Proteomes" id="UP000183987">
    <property type="component" value="Unassembled WGS sequence"/>
</dbReference>
<dbReference type="InterPro" id="IPR036866">
    <property type="entry name" value="RibonucZ/Hydroxyglut_hydro"/>
</dbReference>
<gene>
    <name evidence="2" type="ORF">SAMN05444339_103243</name>
</gene>
<dbReference type="Gene3D" id="3.60.15.10">
    <property type="entry name" value="Ribonuclease Z/Hydroxyacylglutathione hydrolase-like"/>
    <property type="match status" value="1"/>
</dbReference>
<dbReference type="Pfam" id="PF12706">
    <property type="entry name" value="Lactamase_B_2"/>
    <property type="match status" value="1"/>
</dbReference>
<dbReference type="SUPFAM" id="SSF56281">
    <property type="entry name" value="Metallo-hydrolase/oxidoreductase"/>
    <property type="match status" value="1"/>
</dbReference>
<protein>
    <submittedName>
        <fullName evidence="2">Phosphoribosyl 1,2-cyclic phosphodiesterase</fullName>
    </submittedName>
</protein>
<sequence length="274" mass="30001">MTDPFYLKVWGARGSMPMATAQTAVFGGNTMCMELRCGDRVLLFDAGSGLPVAGRTMLDDGHRDIDLFFTHCHYDHIVGLPFFRPFFDSERTIRIWSGLADGTPTRTMLTDFMRRPFFPVGPEVFTAQIETHDFRPGDTLPLAPGLSIQTALLSHPGGATGYRVTYGARVIALVFDTDHTPGTLDPVALELMAGADLCLYDATFTDAEFPSHSGFGHSTWQQGLRLAQAAGAARIGFVHHATFRSDADLLVMEAEAQAEFPGAFFARDFQIVDV</sequence>
<proteinExistence type="predicted"/>
<evidence type="ECO:0000313" key="2">
    <source>
        <dbReference type="EMBL" id="SHF09048.1"/>
    </source>
</evidence>
<organism evidence="2 3">
    <name type="scientific">Loktanella atrilutea</name>
    <dbReference type="NCBI Taxonomy" id="366533"/>
    <lineage>
        <taxon>Bacteria</taxon>
        <taxon>Pseudomonadati</taxon>
        <taxon>Pseudomonadota</taxon>
        <taxon>Alphaproteobacteria</taxon>
        <taxon>Rhodobacterales</taxon>
        <taxon>Roseobacteraceae</taxon>
        <taxon>Loktanella</taxon>
    </lineage>
</organism>
<dbReference type="OrthoDB" id="9773738at2"/>
<evidence type="ECO:0000313" key="3">
    <source>
        <dbReference type="Proteomes" id="UP000183987"/>
    </source>
</evidence>
<reference evidence="3" key="1">
    <citation type="submission" date="2016-11" db="EMBL/GenBank/DDBJ databases">
        <authorList>
            <person name="Varghese N."/>
            <person name="Submissions S."/>
        </authorList>
    </citation>
    <scope>NUCLEOTIDE SEQUENCE [LARGE SCALE GENOMIC DNA]</scope>
    <source>
        <strain evidence="3">DSM 29326</strain>
    </source>
</reference>
<accession>A0A1M4YTI5</accession>
<dbReference type="RefSeq" id="WP_072856908.1">
    <property type="nucleotide sequence ID" value="NZ_FQUE01000003.1"/>
</dbReference>
<dbReference type="InterPro" id="IPR001279">
    <property type="entry name" value="Metallo-B-lactamas"/>
</dbReference>
<keyword evidence="3" id="KW-1185">Reference proteome</keyword>
<dbReference type="EMBL" id="FQUE01000003">
    <property type="protein sequence ID" value="SHF09048.1"/>
    <property type="molecule type" value="Genomic_DNA"/>
</dbReference>
<dbReference type="AlphaFoldDB" id="A0A1M4YTI5"/>
<dbReference type="CDD" id="cd07715">
    <property type="entry name" value="TaR3-like_MBL-fold"/>
    <property type="match status" value="1"/>
</dbReference>